<sequence>MLGIIIEVLTVIIVLFLGNGAICSVKSEIESIGSNIFYVVVKGSRYATLSMSDLKSLKMNSQFLTNINPSFSIVGNFKYEANEISAQYL</sequence>
<evidence type="ECO:0000313" key="3">
    <source>
        <dbReference type="Proteomes" id="UP000185490"/>
    </source>
</evidence>
<reference evidence="2 3" key="1">
    <citation type="submission" date="2014-02" db="EMBL/GenBank/DDBJ databases">
        <title>Diversity of Thermotogales isolates from hydrothermal vents.</title>
        <authorList>
            <person name="Haverkamp T.H.A."/>
            <person name="Lossouarn J."/>
            <person name="Geslin C."/>
            <person name="Nesbo C.L."/>
        </authorList>
    </citation>
    <scope>NUCLEOTIDE SEQUENCE [LARGE SCALE GENOMIC DNA]</scope>
    <source>
        <strain evidence="2 3">431</strain>
    </source>
</reference>
<dbReference type="RefSeq" id="WP_012057023.1">
    <property type="nucleotide sequence ID" value="NZ_CP007389.1"/>
</dbReference>
<dbReference type="Proteomes" id="UP000185490">
    <property type="component" value="Chromosome"/>
</dbReference>
<gene>
    <name evidence="2" type="ORF">BW47_04315</name>
</gene>
<accession>A0ABM6GGU3</accession>
<organism evidence="2 3">
    <name type="scientific">Thermosipho melanesiensis</name>
    <dbReference type="NCBI Taxonomy" id="46541"/>
    <lineage>
        <taxon>Bacteria</taxon>
        <taxon>Thermotogati</taxon>
        <taxon>Thermotogota</taxon>
        <taxon>Thermotogae</taxon>
        <taxon>Thermotogales</taxon>
        <taxon>Fervidobacteriaceae</taxon>
        <taxon>Thermosipho</taxon>
    </lineage>
</organism>
<protein>
    <recommendedName>
        <fullName evidence="1">MacB-like periplasmic core domain-containing protein</fullName>
    </recommendedName>
</protein>
<dbReference type="InterPro" id="IPR025857">
    <property type="entry name" value="MacB_PCD"/>
</dbReference>
<dbReference type="EMBL" id="CP007389">
    <property type="protein sequence ID" value="APT74855.1"/>
    <property type="molecule type" value="Genomic_DNA"/>
</dbReference>
<feature type="domain" description="MacB-like periplasmic core" evidence="1">
    <location>
        <begin position="1"/>
        <end position="76"/>
    </location>
</feature>
<evidence type="ECO:0000259" key="1">
    <source>
        <dbReference type="Pfam" id="PF12704"/>
    </source>
</evidence>
<evidence type="ECO:0000313" key="2">
    <source>
        <dbReference type="EMBL" id="APT74855.1"/>
    </source>
</evidence>
<proteinExistence type="predicted"/>
<keyword evidence="3" id="KW-1185">Reference proteome</keyword>
<dbReference type="Pfam" id="PF12704">
    <property type="entry name" value="MacB_PCD"/>
    <property type="match status" value="1"/>
</dbReference>
<name>A0ABM6GGU3_9BACT</name>